<dbReference type="InParanoid" id="A0A0D0E1Y4"/>
<evidence type="ECO:0000313" key="2">
    <source>
        <dbReference type="Proteomes" id="UP000054538"/>
    </source>
</evidence>
<protein>
    <submittedName>
        <fullName evidence="1">Uncharacterized protein</fullName>
    </submittedName>
</protein>
<dbReference type="EMBL" id="KN825477">
    <property type="protein sequence ID" value="KIK90745.1"/>
    <property type="molecule type" value="Genomic_DNA"/>
</dbReference>
<name>A0A0D0E1Y4_9AGAM</name>
<accession>A0A0D0E1Y4</accession>
<dbReference type="AlphaFoldDB" id="A0A0D0E1Y4"/>
<dbReference type="HOGENOM" id="CLU_2413954_0_0_1"/>
<proteinExistence type="predicted"/>
<keyword evidence="2" id="KW-1185">Reference proteome</keyword>
<reference evidence="2" key="2">
    <citation type="submission" date="2015-01" db="EMBL/GenBank/DDBJ databases">
        <title>Evolutionary Origins and Diversification of the Mycorrhizal Mutualists.</title>
        <authorList>
            <consortium name="DOE Joint Genome Institute"/>
            <consortium name="Mycorrhizal Genomics Consortium"/>
            <person name="Kohler A."/>
            <person name="Kuo A."/>
            <person name="Nagy L.G."/>
            <person name="Floudas D."/>
            <person name="Copeland A."/>
            <person name="Barry K.W."/>
            <person name="Cichocki N."/>
            <person name="Veneault-Fourrey C."/>
            <person name="LaButti K."/>
            <person name="Lindquist E.A."/>
            <person name="Lipzen A."/>
            <person name="Lundell T."/>
            <person name="Morin E."/>
            <person name="Murat C."/>
            <person name="Riley R."/>
            <person name="Ohm R."/>
            <person name="Sun H."/>
            <person name="Tunlid A."/>
            <person name="Henrissat B."/>
            <person name="Grigoriev I.V."/>
            <person name="Hibbett D.S."/>
            <person name="Martin F."/>
        </authorList>
    </citation>
    <scope>NUCLEOTIDE SEQUENCE [LARGE SCALE GENOMIC DNA]</scope>
    <source>
        <strain evidence="2">Ve08.2h10</strain>
    </source>
</reference>
<reference evidence="1 2" key="1">
    <citation type="submission" date="2014-04" db="EMBL/GenBank/DDBJ databases">
        <authorList>
            <consortium name="DOE Joint Genome Institute"/>
            <person name="Kuo A."/>
            <person name="Kohler A."/>
            <person name="Jargeat P."/>
            <person name="Nagy L.G."/>
            <person name="Floudas D."/>
            <person name="Copeland A."/>
            <person name="Barry K.W."/>
            <person name="Cichocki N."/>
            <person name="Veneault-Fourrey C."/>
            <person name="LaButti K."/>
            <person name="Lindquist E.A."/>
            <person name="Lipzen A."/>
            <person name="Lundell T."/>
            <person name="Morin E."/>
            <person name="Murat C."/>
            <person name="Sun H."/>
            <person name="Tunlid A."/>
            <person name="Henrissat B."/>
            <person name="Grigoriev I.V."/>
            <person name="Hibbett D.S."/>
            <person name="Martin F."/>
            <person name="Nordberg H.P."/>
            <person name="Cantor M.N."/>
            <person name="Hua S.X."/>
        </authorList>
    </citation>
    <scope>NUCLEOTIDE SEQUENCE [LARGE SCALE GENOMIC DNA]</scope>
    <source>
        <strain evidence="1 2">Ve08.2h10</strain>
    </source>
</reference>
<evidence type="ECO:0000313" key="1">
    <source>
        <dbReference type="EMBL" id="KIK90745.1"/>
    </source>
</evidence>
<organism evidence="1 2">
    <name type="scientific">Paxillus rubicundulus Ve08.2h10</name>
    <dbReference type="NCBI Taxonomy" id="930991"/>
    <lineage>
        <taxon>Eukaryota</taxon>
        <taxon>Fungi</taxon>
        <taxon>Dikarya</taxon>
        <taxon>Basidiomycota</taxon>
        <taxon>Agaricomycotina</taxon>
        <taxon>Agaricomycetes</taxon>
        <taxon>Agaricomycetidae</taxon>
        <taxon>Boletales</taxon>
        <taxon>Paxilineae</taxon>
        <taxon>Paxillaceae</taxon>
        <taxon>Paxillus</taxon>
    </lineage>
</organism>
<gene>
    <name evidence="1" type="ORF">PAXRUDRAFT_831425</name>
</gene>
<dbReference type="Proteomes" id="UP000054538">
    <property type="component" value="Unassembled WGS sequence"/>
</dbReference>
<sequence>MPHDVCTGDSPLLFTPALPSIFVLLKGSKKLFFNNTSLLDAHMKLRSLGMCTAFALQEFNYVQYLGLTASGAQGYMLICHNITVFKLALQMS</sequence>